<organism evidence="4 5">
    <name type="scientific">Lactobacillus panisapium</name>
    <dbReference type="NCBI Taxonomy" id="2012495"/>
    <lineage>
        <taxon>Bacteria</taxon>
        <taxon>Bacillati</taxon>
        <taxon>Bacillota</taxon>
        <taxon>Bacilli</taxon>
        <taxon>Lactobacillales</taxon>
        <taxon>Lactobacillaceae</taxon>
        <taxon>Lactobacillus</taxon>
    </lineage>
</organism>
<keyword evidence="2" id="KW-0178">Competence</keyword>
<dbReference type="NCBIfam" id="TIGR02532">
    <property type="entry name" value="IV_pilin_GFxxxE"/>
    <property type="match status" value="1"/>
</dbReference>
<dbReference type="Pfam" id="PF07963">
    <property type="entry name" value="N_methyl"/>
    <property type="match status" value="1"/>
</dbReference>
<gene>
    <name evidence="4" type="ORF">GYM71_04050</name>
</gene>
<accession>A0ABX8W8J5</accession>
<comment type="subcellular location">
    <subcellularLocation>
        <location evidence="1">Cell surface</location>
    </subcellularLocation>
</comment>
<reference evidence="4 5" key="1">
    <citation type="submission" date="2020-01" db="EMBL/GenBank/DDBJ databases">
        <title>Vast differences in strain-level diversity in the gut microbiota of two closely related honey bee species.</title>
        <authorList>
            <person name="Ellegaard K.M."/>
            <person name="Suenami S."/>
            <person name="Miyazaki R."/>
            <person name="Engel P."/>
        </authorList>
    </citation>
    <scope>NUCLEOTIDE SEQUENCE [LARGE SCALE GENOMIC DNA]</scope>
    <source>
        <strain evidence="4 5">ESL0416</strain>
    </source>
</reference>
<dbReference type="InterPro" id="IPR012902">
    <property type="entry name" value="N_methyl_site"/>
</dbReference>
<dbReference type="Proteomes" id="UP000826550">
    <property type="component" value="Chromosome"/>
</dbReference>
<protein>
    <submittedName>
        <fullName evidence="4">Prepilin-type N-terminal cleavage/methylation domain-containing protein</fullName>
    </submittedName>
</protein>
<proteinExistence type="predicted"/>
<dbReference type="EMBL" id="CP048268">
    <property type="protein sequence ID" value="QYN52625.1"/>
    <property type="molecule type" value="Genomic_DNA"/>
</dbReference>
<dbReference type="RefSeq" id="WP_220221011.1">
    <property type="nucleotide sequence ID" value="NZ_CP048268.1"/>
</dbReference>
<keyword evidence="5" id="KW-1185">Reference proteome</keyword>
<name>A0ABX8W8J5_9LACO</name>
<evidence type="ECO:0000256" key="3">
    <source>
        <dbReference type="SAM" id="Phobius"/>
    </source>
</evidence>
<keyword evidence="3" id="KW-0472">Membrane</keyword>
<keyword evidence="3" id="KW-0812">Transmembrane</keyword>
<feature type="transmembrane region" description="Helical" evidence="3">
    <location>
        <begin position="20"/>
        <end position="38"/>
    </location>
</feature>
<evidence type="ECO:0000256" key="2">
    <source>
        <dbReference type="ARBA" id="ARBA00023287"/>
    </source>
</evidence>
<evidence type="ECO:0000313" key="5">
    <source>
        <dbReference type="Proteomes" id="UP000826550"/>
    </source>
</evidence>
<evidence type="ECO:0000313" key="4">
    <source>
        <dbReference type="EMBL" id="QYN52625.1"/>
    </source>
</evidence>
<keyword evidence="3" id="KW-1133">Transmembrane helix</keyword>
<evidence type="ECO:0000256" key="1">
    <source>
        <dbReference type="ARBA" id="ARBA00004241"/>
    </source>
</evidence>
<sequence length="146" mass="16913">MLFKKLPNKLKKSGFTLIEMMITLTISISLVMLGTVYLKKYDEKLILDNTAREVKSSIEQAARISTIEHEPTIISFYPESKYLSIKRSHDYRKIKINSQIEIYNLANFKISAKGSMAPHTVVITNHHETRRIRLQMMWGRAINGKD</sequence>